<dbReference type="RefSeq" id="XP_017665842.1">
    <property type="nucleotide sequence ID" value="XM_017810353.1"/>
</dbReference>
<organism evidence="6 7">
    <name type="scientific">Lepidothrix coronata</name>
    <name type="common">blue-crowned manakin</name>
    <dbReference type="NCBI Taxonomy" id="321398"/>
    <lineage>
        <taxon>Eukaryota</taxon>
        <taxon>Metazoa</taxon>
        <taxon>Chordata</taxon>
        <taxon>Craniata</taxon>
        <taxon>Vertebrata</taxon>
        <taxon>Euteleostomi</taxon>
        <taxon>Archelosauria</taxon>
        <taxon>Archosauria</taxon>
        <taxon>Dinosauria</taxon>
        <taxon>Saurischia</taxon>
        <taxon>Theropoda</taxon>
        <taxon>Coelurosauria</taxon>
        <taxon>Aves</taxon>
        <taxon>Neognathae</taxon>
        <taxon>Neoaves</taxon>
        <taxon>Telluraves</taxon>
        <taxon>Australaves</taxon>
        <taxon>Passeriformes</taxon>
        <taxon>Pipridae</taxon>
        <taxon>Lepidothrix</taxon>
    </lineage>
</organism>
<evidence type="ECO:0000256" key="4">
    <source>
        <dbReference type="ARBA" id="ARBA00023180"/>
    </source>
</evidence>
<dbReference type="InterPro" id="IPR022734">
    <property type="entry name" value="ApoM"/>
</dbReference>
<dbReference type="GeneID" id="108495078"/>
<feature type="chain" id="PRO_5026777905" evidence="5">
    <location>
        <begin position="17"/>
        <end position="196"/>
    </location>
</feature>
<reference evidence="7" key="1">
    <citation type="submission" date="2025-08" db="UniProtKB">
        <authorList>
            <consortium name="RefSeq"/>
        </authorList>
    </citation>
    <scope>IDENTIFICATION</scope>
</reference>
<dbReference type="AlphaFoldDB" id="A0A6J0GV30"/>
<protein>
    <submittedName>
        <fullName evidence="7">Alpha-1-acid glycoprotein 2-like</fullName>
    </submittedName>
</protein>
<evidence type="ECO:0000313" key="7">
    <source>
        <dbReference type="RefSeq" id="XP_017665842.1"/>
    </source>
</evidence>
<dbReference type="PANTHER" id="PTHR11967:SF2">
    <property type="entry name" value="ALPHA-1-ACID GLYCOPROTEIN 1"/>
    <property type="match status" value="1"/>
</dbReference>
<evidence type="ECO:0000313" key="6">
    <source>
        <dbReference type="Proteomes" id="UP000504624"/>
    </source>
</evidence>
<proteinExistence type="predicted"/>
<dbReference type="Gene3D" id="2.40.128.20">
    <property type="match status" value="1"/>
</dbReference>
<evidence type="ECO:0000256" key="5">
    <source>
        <dbReference type="SAM" id="SignalP"/>
    </source>
</evidence>
<keyword evidence="2" id="KW-0964">Secreted</keyword>
<gene>
    <name evidence="7" type="primary">LOC108495078</name>
</gene>
<dbReference type="Pfam" id="PF11032">
    <property type="entry name" value="ApoM"/>
    <property type="match status" value="1"/>
</dbReference>
<sequence length="196" mass="21922">MLATLTLLLGLPLALAAEPPSCAPLVPITFDNATIPRLLGQWYYIAGATKHPPHTRELRKVKFSAFSLFPGDHEHELNATEVMRHNKTCVTKNSSKLQVWHENSTLVHVDDDEVVTTARMIQSHEDLLILNYLGTDSPNLSLSARTHNVSKEHLEEYKSHLDCLGLTEEDVYYTLIEDACPPPGEKTDEDADPQVE</sequence>
<accession>A0A6J0GV30</accession>
<evidence type="ECO:0000256" key="3">
    <source>
        <dbReference type="ARBA" id="ARBA00022729"/>
    </source>
</evidence>
<evidence type="ECO:0000256" key="2">
    <source>
        <dbReference type="ARBA" id="ARBA00022525"/>
    </source>
</evidence>
<dbReference type="GO" id="GO:0005615">
    <property type="term" value="C:extracellular space"/>
    <property type="evidence" value="ECO:0007669"/>
    <property type="project" value="TreeGrafter"/>
</dbReference>
<keyword evidence="3 5" id="KW-0732">Signal</keyword>
<evidence type="ECO:0000256" key="1">
    <source>
        <dbReference type="ARBA" id="ARBA00004613"/>
    </source>
</evidence>
<dbReference type="InterPro" id="IPR012674">
    <property type="entry name" value="Calycin"/>
</dbReference>
<dbReference type="Proteomes" id="UP000504624">
    <property type="component" value="Unplaced"/>
</dbReference>
<keyword evidence="6" id="KW-1185">Reference proteome</keyword>
<dbReference type="SUPFAM" id="SSF50814">
    <property type="entry name" value="Lipocalins"/>
    <property type="match status" value="1"/>
</dbReference>
<comment type="subcellular location">
    <subcellularLocation>
        <location evidence="1">Secreted</location>
    </subcellularLocation>
</comment>
<keyword evidence="4" id="KW-0325">Glycoprotein</keyword>
<feature type="signal peptide" evidence="5">
    <location>
        <begin position="1"/>
        <end position="16"/>
    </location>
</feature>
<dbReference type="PANTHER" id="PTHR11967">
    <property type="entry name" value="ALPHA-1-ACID GLYCOPROTEIN"/>
    <property type="match status" value="1"/>
</dbReference>
<dbReference type="OrthoDB" id="9393849at2759"/>
<name>A0A6J0GV30_9PASS</name>